<keyword evidence="2" id="KW-1185">Reference proteome</keyword>
<dbReference type="Gene3D" id="3.40.50.300">
    <property type="entry name" value="P-loop containing nucleotide triphosphate hydrolases"/>
    <property type="match status" value="1"/>
</dbReference>
<gene>
    <name evidence="1" type="ORF">KABACHOK_03720</name>
</gene>
<dbReference type="EMBL" id="ON529852">
    <property type="protein sequence ID" value="USN14205.1"/>
    <property type="molecule type" value="Genomic_DNA"/>
</dbReference>
<reference evidence="1" key="1">
    <citation type="submission" date="2022-05" db="EMBL/GenBank/DDBJ databases">
        <authorList>
            <person name="Friedrich I."/>
            <person name="Poehlein A."/>
            <person name="Schneider D."/>
            <person name="Hertel R."/>
            <person name="Daniel R."/>
        </authorList>
    </citation>
    <scope>NUCLEOTIDE SEQUENCE</scope>
</reference>
<dbReference type="InterPro" id="IPR027417">
    <property type="entry name" value="P-loop_NTPase"/>
</dbReference>
<protein>
    <submittedName>
        <fullName evidence="1">Deoxynucleotide monophosphate kinase</fullName>
    </submittedName>
</protein>
<evidence type="ECO:0000313" key="2">
    <source>
        <dbReference type="Proteomes" id="UP001056685"/>
    </source>
</evidence>
<organism evidence="1 2">
    <name type="scientific">Brevundimonas phage vB_BpoS-Kabachok</name>
    <dbReference type="NCBI Taxonomy" id="2948600"/>
    <lineage>
        <taxon>Viruses</taxon>
        <taxon>Duplodnaviria</taxon>
        <taxon>Heunggongvirae</taxon>
        <taxon>Uroviricota</taxon>
        <taxon>Caudoviricetes</taxon>
        <taxon>Jeanschmidtviridae</taxon>
        <taxon>Marchewkavirus</taxon>
        <taxon>Marchewkavirus kabachok</taxon>
    </lineage>
</organism>
<keyword evidence="1" id="KW-0418">Kinase</keyword>
<dbReference type="Pfam" id="PF21448">
    <property type="entry name" value="DNMK"/>
    <property type="match status" value="1"/>
</dbReference>
<accession>A0A9E7MPK0</accession>
<sequence>MSARPIIAFTGLRGHGKTTAAEALTETYGYAHVNFADPVRDVCHRVYGVSYIEMLDPVLKETPLDRYPFKSPRELLQRIGTEMFRGYLDDTWVKAFERTVSDLLRDGAEGVICSDCRFLNEAAMLRSMGASLVKITDPRKMNNHGDDQKIMDVYGAHASEREIPLLRVDLTIVNDRTVRELRDTALLLAPAHAVPLATFTTGPAIV</sequence>
<name>A0A9E7MPK0_9CAUD</name>
<dbReference type="Proteomes" id="UP001056685">
    <property type="component" value="Segment"/>
</dbReference>
<evidence type="ECO:0000313" key="1">
    <source>
        <dbReference type="EMBL" id="USN14205.1"/>
    </source>
</evidence>
<dbReference type="InterPro" id="IPR048444">
    <property type="entry name" value="DNMK"/>
</dbReference>
<dbReference type="SUPFAM" id="SSF52540">
    <property type="entry name" value="P-loop containing nucleoside triphosphate hydrolases"/>
    <property type="match status" value="1"/>
</dbReference>
<dbReference type="CDD" id="cd02019">
    <property type="entry name" value="NK"/>
    <property type="match status" value="1"/>
</dbReference>
<keyword evidence="1" id="KW-0808">Transferase</keyword>
<proteinExistence type="predicted"/>
<dbReference type="GO" id="GO:0016301">
    <property type="term" value="F:kinase activity"/>
    <property type="evidence" value="ECO:0007669"/>
    <property type="project" value="UniProtKB-KW"/>
</dbReference>